<evidence type="ECO:0000256" key="4">
    <source>
        <dbReference type="SAM" id="MobiDB-lite"/>
    </source>
</evidence>
<dbReference type="PROSITE" id="PS50292">
    <property type="entry name" value="PEROXIDASE_3"/>
    <property type="match status" value="1"/>
</dbReference>
<evidence type="ECO:0000256" key="3">
    <source>
        <dbReference type="ARBA" id="ARBA00023180"/>
    </source>
</evidence>
<keyword evidence="2" id="KW-0964">Secreted</keyword>
<reference evidence="5 6" key="1">
    <citation type="submission" date="2017-09" db="EMBL/GenBank/DDBJ databases">
        <title>Large-scale bioinformatics analysis of Bacillus genomes uncovers conserved roles of natural products in bacterial physiology.</title>
        <authorList>
            <consortium name="Agbiome Team Llc"/>
            <person name="Bleich R.M."/>
            <person name="Kirk G.J."/>
            <person name="Santa Maria K.C."/>
            <person name="Allen S.E."/>
            <person name="Farag S."/>
            <person name="Shank E.A."/>
            <person name="Bowers A."/>
        </authorList>
    </citation>
    <scope>NUCLEOTIDE SEQUENCE [LARGE SCALE GENOMIC DNA]</scope>
    <source>
        <strain evidence="5 6">AFS003229</strain>
    </source>
</reference>
<dbReference type="Proteomes" id="UP000220106">
    <property type="component" value="Unassembled WGS sequence"/>
</dbReference>
<dbReference type="GO" id="GO:0020037">
    <property type="term" value="F:heme binding"/>
    <property type="evidence" value="ECO:0007669"/>
    <property type="project" value="InterPro"/>
</dbReference>
<evidence type="ECO:0000256" key="2">
    <source>
        <dbReference type="ARBA" id="ARBA00022525"/>
    </source>
</evidence>
<dbReference type="GO" id="GO:0005576">
    <property type="term" value="C:extracellular region"/>
    <property type="evidence" value="ECO:0007669"/>
    <property type="project" value="UniProtKB-SubCell"/>
</dbReference>
<dbReference type="RefSeq" id="WP_098174710.1">
    <property type="nucleotide sequence ID" value="NZ_NUEQ01000004.1"/>
</dbReference>
<dbReference type="SUPFAM" id="SSF48113">
    <property type="entry name" value="Heme-dependent peroxidases"/>
    <property type="match status" value="1"/>
</dbReference>
<dbReference type="InterPro" id="IPR037120">
    <property type="entry name" value="Haem_peroxidase_sf_animal"/>
</dbReference>
<dbReference type="PRINTS" id="PR00457">
    <property type="entry name" value="ANPEROXIDASE"/>
</dbReference>
<proteinExistence type="predicted"/>
<dbReference type="GO" id="GO:0004601">
    <property type="term" value="F:peroxidase activity"/>
    <property type="evidence" value="ECO:0007669"/>
    <property type="project" value="UniProtKB-KW"/>
</dbReference>
<protein>
    <submittedName>
        <fullName evidence="5">Peroxidase</fullName>
    </submittedName>
</protein>
<keyword evidence="5" id="KW-0560">Oxidoreductase</keyword>
<sequence length="505" mass="56665">MNIDHSSPNNRSYDGTANNLQHPQWGSVGEPFYRLTSFAYDDGVSAPSGVNRPNARLISNTLCKQIGSIMNHRGLSDLTGVWALFLSHTLQSFRAAEPEEQFGIFVPEGDPVFEPGTTIPLARWLYDVSTGREPGKPRLQINNTSSYLDASVIYGIDFTRAGALREFKNGAMKVSEGNLLPLNIFGLPNRVPGPNFFLAGDERANTSFGLCALHTLFVREHNRLANEMVSTNPNLSDEAIYQRVRKIVGAQIQVITYNEFLPALLGSNFPSGSEAYDSNGNATISEIFSVVGFRFGHSMLSPYFDLLYDNGDRRLILQRNSFFNIDVIKRDGLNPIFRGLVSQVMQEIDEKVIDDIRNQTIRFNVKIDLLAYDIQSARDFGIPDYNKTRQDMGLPPVRSFAEITSNVQLQNDLQNIYGDINHIDPLIGGLAEDHLPDSSLGPLLTAIIVEQFKRLQNCDRFWYENDPAFSEEDITHLKKTTLAEIIRRNTGIRDIQDDVFFVASK</sequence>
<accession>A0AAX0RTC4</accession>
<evidence type="ECO:0000313" key="5">
    <source>
        <dbReference type="EMBL" id="PEJ37728.1"/>
    </source>
</evidence>
<comment type="subcellular location">
    <subcellularLocation>
        <location evidence="1">Secreted</location>
    </subcellularLocation>
</comment>
<evidence type="ECO:0000313" key="6">
    <source>
        <dbReference type="Proteomes" id="UP000220106"/>
    </source>
</evidence>
<dbReference type="Gene3D" id="1.10.640.10">
    <property type="entry name" value="Haem peroxidase domain superfamily, animal type"/>
    <property type="match status" value="1"/>
</dbReference>
<dbReference type="PANTHER" id="PTHR11475:SF4">
    <property type="entry name" value="CHORION PEROXIDASE"/>
    <property type="match status" value="1"/>
</dbReference>
<comment type="caution">
    <text evidence="5">The sequence shown here is derived from an EMBL/GenBank/DDBJ whole genome shotgun (WGS) entry which is preliminary data.</text>
</comment>
<dbReference type="InterPro" id="IPR019791">
    <property type="entry name" value="Haem_peroxidase_animal"/>
</dbReference>
<dbReference type="PANTHER" id="PTHR11475">
    <property type="entry name" value="OXIDASE/PEROXIDASE"/>
    <property type="match status" value="1"/>
</dbReference>
<dbReference type="EMBL" id="NUEQ01000004">
    <property type="protein sequence ID" value="PEJ37728.1"/>
    <property type="molecule type" value="Genomic_DNA"/>
</dbReference>
<organism evidence="5 6">
    <name type="scientific">Peribacillus butanolivorans</name>
    <dbReference type="NCBI Taxonomy" id="421767"/>
    <lineage>
        <taxon>Bacteria</taxon>
        <taxon>Bacillati</taxon>
        <taxon>Bacillota</taxon>
        <taxon>Bacilli</taxon>
        <taxon>Bacillales</taxon>
        <taxon>Bacillaceae</taxon>
        <taxon>Peribacillus</taxon>
    </lineage>
</organism>
<name>A0AAX0RTC4_9BACI</name>
<gene>
    <name evidence="5" type="ORF">CN689_02195</name>
</gene>
<feature type="region of interest" description="Disordered" evidence="4">
    <location>
        <begin position="1"/>
        <end position="21"/>
    </location>
</feature>
<keyword evidence="3" id="KW-0325">Glycoprotein</keyword>
<keyword evidence="5" id="KW-0575">Peroxidase</keyword>
<dbReference type="InterPro" id="IPR010255">
    <property type="entry name" value="Haem_peroxidase_sf"/>
</dbReference>
<dbReference type="AlphaFoldDB" id="A0AAX0RTC4"/>
<dbReference type="GO" id="GO:0006979">
    <property type="term" value="P:response to oxidative stress"/>
    <property type="evidence" value="ECO:0007669"/>
    <property type="project" value="InterPro"/>
</dbReference>
<evidence type="ECO:0000256" key="1">
    <source>
        <dbReference type="ARBA" id="ARBA00004613"/>
    </source>
</evidence>
<dbReference type="Pfam" id="PF03098">
    <property type="entry name" value="An_peroxidase"/>
    <property type="match status" value="1"/>
</dbReference>